<name>A0ABZ2KH75_9BACT</name>
<dbReference type="RefSeq" id="WP_394848647.1">
    <property type="nucleotide sequence ID" value="NZ_CP089982.1"/>
</dbReference>
<reference evidence="1 2" key="1">
    <citation type="submission" date="2021-12" db="EMBL/GenBank/DDBJ databases">
        <title>Discovery of the Pendulisporaceae a myxobacterial family with distinct sporulation behavior and unique specialized metabolism.</title>
        <authorList>
            <person name="Garcia R."/>
            <person name="Popoff A."/>
            <person name="Bader C.D."/>
            <person name="Loehr J."/>
            <person name="Walesch S."/>
            <person name="Walt C."/>
            <person name="Boldt J."/>
            <person name="Bunk B."/>
            <person name="Haeckl F.J.F.P.J."/>
            <person name="Gunesch A.P."/>
            <person name="Birkelbach J."/>
            <person name="Nuebel U."/>
            <person name="Pietschmann T."/>
            <person name="Bach T."/>
            <person name="Mueller R."/>
        </authorList>
    </citation>
    <scope>NUCLEOTIDE SEQUENCE [LARGE SCALE GENOMIC DNA]</scope>
    <source>
        <strain evidence="1 2">MSr12523</strain>
    </source>
</reference>
<accession>A0ABZ2KH75</accession>
<evidence type="ECO:0000313" key="2">
    <source>
        <dbReference type="Proteomes" id="UP001379533"/>
    </source>
</evidence>
<proteinExistence type="predicted"/>
<dbReference type="InterPro" id="IPR011989">
    <property type="entry name" value="ARM-like"/>
</dbReference>
<dbReference type="Proteomes" id="UP001379533">
    <property type="component" value="Chromosome"/>
</dbReference>
<dbReference type="InterPro" id="IPR016024">
    <property type="entry name" value="ARM-type_fold"/>
</dbReference>
<protein>
    <submittedName>
        <fullName evidence="1">Uncharacterized protein</fullName>
    </submittedName>
</protein>
<organism evidence="1 2">
    <name type="scientific">Pendulispora brunnea</name>
    <dbReference type="NCBI Taxonomy" id="2905690"/>
    <lineage>
        <taxon>Bacteria</taxon>
        <taxon>Pseudomonadati</taxon>
        <taxon>Myxococcota</taxon>
        <taxon>Myxococcia</taxon>
        <taxon>Myxococcales</taxon>
        <taxon>Sorangiineae</taxon>
        <taxon>Pendulisporaceae</taxon>
        <taxon>Pendulispora</taxon>
    </lineage>
</organism>
<dbReference type="EMBL" id="CP089982">
    <property type="protein sequence ID" value="WXA98028.1"/>
    <property type="molecule type" value="Genomic_DNA"/>
</dbReference>
<sequence length="428" mass="48387">MATRRTGKVLLKDLLKVNWKEFRYEHDRARPQVPKLLRTIRDETGEEQDNAIDELYRVLLYYGRRFPGTVAAIPFIFELVEDPGTAARGAILRVLISLAAGMSNSVDYSSPDEWIDTGCSRALLRLAFEARVRAGEQTPADMESGIATYDAIAQRIPSLASLVRSTDENERRWASFVAPWFLDEHEPFTAAMRKQWSKEPVADIKAAQILSLSYVAPLSERELKPYLSSGDANLRMAAAFSLVRTRSSALQEGLDVLRDFAKQEDAIPTDEHRTVVEAHDWYPWAMLNSFWRPLLISHDEALLNAEFERLKPRYQKRLRAKYPRYMLALAFLAQPGHALAIRAAMDDLISPAAIDSKFRYELQRNGGWTGGLTPLQRRALTTLASFDEAWLEGSNNYMGTILSEWGFPNSQAALLEFLASHPAKHSPS</sequence>
<dbReference type="Gene3D" id="1.25.10.10">
    <property type="entry name" value="Leucine-rich Repeat Variant"/>
    <property type="match status" value="1"/>
</dbReference>
<keyword evidence="2" id="KW-1185">Reference proteome</keyword>
<evidence type="ECO:0000313" key="1">
    <source>
        <dbReference type="EMBL" id="WXA98028.1"/>
    </source>
</evidence>
<gene>
    <name evidence="1" type="ORF">LZC95_14450</name>
</gene>
<dbReference type="SUPFAM" id="SSF48371">
    <property type="entry name" value="ARM repeat"/>
    <property type="match status" value="1"/>
</dbReference>